<keyword evidence="1" id="KW-0853">WD repeat</keyword>
<dbReference type="InterPro" id="IPR001680">
    <property type="entry name" value="WD40_rpt"/>
</dbReference>
<keyword evidence="3" id="KW-1185">Reference proteome</keyword>
<dbReference type="Pfam" id="PF00400">
    <property type="entry name" value="WD40"/>
    <property type="match status" value="1"/>
</dbReference>
<proteinExistence type="predicted"/>
<reference evidence="2" key="1">
    <citation type="submission" date="2023-10" db="EMBL/GenBank/DDBJ databases">
        <authorList>
            <person name="Chen Y."/>
            <person name="Shah S."/>
            <person name="Dougan E. K."/>
            <person name="Thang M."/>
            <person name="Chan C."/>
        </authorList>
    </citation>
    <scope>NUCLEOTIDE SEQUENCE [LARGE SCALE GENOMIC DNA]</scope>
</reference>
<dbReference type="Proteomes" id="UP001189429">
    <property type="component" value="Unassembled WGS sequence"/>
</dbReference>
<evidence type="ECO:0000256" key="1">
    <source>
        <dbReference type="PROSITE-ProRule" id="PRU00221"/>
    </source>
</evidence>
<evidence type="ECO:0000313" key="3">
    <source>
        <dbReference type="Proteomes" id="UP001189429"/>
    </source>
</evidence>
<dbReference type="PANTHER" id="PTHR19846">
    <property type="entry name" value="WD40 REPEAT PROTEIN"/>
    <property type="match status" value="1"/>
</dbReference>
<dbReference type="Gene3D" id="2.130.10.10">
    <property type="entry name" value="YVTN repeat-like/Quinoprotein amine dehydrogenase"/>
    <property type="match status" value="1"/>
</dbReference>
<organism evidence="2 3">
    <name type="scientific">Prorocentrum cordatum</name>
    <dbReference type="NCBI Taxonomy" id="2364126"/>
    <lineage>
        <taxon>Eukaryota</taxon>
        <taxon>Sar</taxon>
        <taxon>Alveolata</taxon>
        <taxon>Dinophyceae</taxon>
        <taxon>Prorocentrales</taxon>
        <taxon>Prorocentraceae</taxon>
        <taxon>Prorocentrum</taxon>
    </lineage>
</organism>
<name>A0ABN9TS12_9DINO</name>
<dbReference type="SMART" id="SM00320">
    <property type="entry name" value="WD40"/>
    <property type="match status" value="2"/>
</dbReference>
<protein>
    <submittedName>
        <fullName evidence="2">Uncharacterized protein</fullName>
    </submittedName>
</protein>
<dbReference type="InterPro" id="IPR015943">
    <property type="entry name" value="WD40/YVTN_repeat-like_dom_sf"/>
</dbReference>
<sequence length="105" mass="11185">MIAVYDVRTWQRVHAIDADSDGSSGEVTRVAIDGTGTRLAAACGTGNVLVYDVGQRAHATRVAKLEGHEEGASDVAWGAEHAGESRRRVLVSASHDATSRVWAER</sequence>
<dbReference type="SUPFAM" id="SSF63829">
    <property type="entry name" value="Calcium-dependent phosphotriesterase"/>
    <property type="match status" value="1"/>
</dbReference>
<dbReference type="EMBL" id="CAUYUJ010015008">
    <property type="protein sequence ID" value="CAK0848776.1"/>
    <property type="molecule type" value="Genomic_DNA"/>
</dbReference>
<accession>A0ABN9TS12</accession>
<feature type="repeat" description="WD" evidence="1">
    <location>
        <begin position="65"/>
        <end position="105"/>
    </location>
</feature>
<dbReference type="PROSITE" id="PS50294">
    <property type="entry name" value="WD_REPEATS_REGION"/>
    <property type="match status" value="1"/>
</dbReference>
<dbReference type="PROSITE" id="PS50082">
    <property type="entry name" value="WD_REPEATS_2"/>
    <property type="match status" value="1"/>
</dbReference>
<evidence type="ECO:0000313" key="2">
    <source>
        <dbReference type="EMBL" id="CAK0848776.1"/>
    </source>
</evidence>
<comment type="caution">
    <text evidence="2">The sequence shown here is derived from an EMBL/GenBank/DDBJ whole genome shotgun (WGS) entry which is preliminary data.</text>
</comment>
<gene>
    <name evidence="2" type="ORF">PCOR1329_LOCUS41641</name>
</gene>
<dbReference type="PANTHER" id="PTHR19846:SF0">
    <property type="entry name" value="PRE-MRNA PROCESSING FACTOR 4"/>
    <property type="match status" value="1"/>
</dbReference>